<dbReference type="PANTHER" id="PTHR43166">
    <property type="entry name" value="AMINO ACID IMPORT ATP-BINDING PROTEIN"/>
    <property type="match status" value="1"/>
</dbReference>
<dbReference type="Pfam" id="PF00005">
    <property type="entry name" value="ABC_tran"/>
    <property type="match status" value="1"/>
</dbReference>
<comment type="subcellular location">
    <subcellularLocation>
        <location evidence="1">Cell membrane</location>
        <topology evidence="1">Peripheral membrane protein</topology>
    </subcellularLocation>
</comment>
<keyword evidence="3" id="KW-1003">Cell membrane</keyword>
<dbReference type="InterPro" id="IPR027417">
    <property type="entry name" value="P-loop_NTPase"/>
</dbReference>
<evidence type="ECO:0000256" key="5">
    <source>
        <dbReference type="ARBA" id="ARBA00022840"/>
    </source>
</evidence>
<dbReference type="SUPFAM" id="SSF52540">
    <property type="entry name" value="P-loop containing nucleoside triphosphate hydrolases"/>
    <property type="match status" value="1"/>
</dbReference>
<dbReference type="EMBL" id="WHZY01000010">
    <property type="protein sequence ID" value="NEG78745.1"/>
    <property type="molecule type" value="Genomic_DNA"/>
</dbReference>
<evidence type="ECO:0000256" key="6">
    <source>
        <dbReference type="ARBA" id="ARBA00023136"/>
    </source>
</evidence>
<dbReference type="OrthoDB" id="9800654at2"/>
<dbReference type="GO" id="GO:0005524">
    <property type="term" value="F:ATP binding"/>
    <property type="evidence" value="ECO:0007669"/>
    <property type="project" value="UniProtKB-KW"/>
</dbReference>
<dbReference type="InterPro" id="IPR003593">
    <property type="entry name" value="AAA+_ATPase"/>
</dbReference>
<dbReference type="InterPro" id="IPR003439">
    <property type="entry name" value="ABC_transporter-like_ATP-bd"/>
</dbReference>
<dbReference type="PROSITE" id="PS00211">
    <property type="entry name" value="ABC_TRANSPORTER_1"/>
    <property type="match status" value="1"/>
</dbReference>
<dbReference type="AlphaFoldDB" id="A0A7K3TI22"/>
<dbReference type="InterPro" id="IPR030679">
    <property type="entry name" value="ABC_ATPase_HisP-typ"/>
</dbReference>
<evidence type="ECO:0000256" key="4">
    <source>
        <dbReference type="ARBA" id="ARBA00022741"/>
    </source>
</evidence>
<dbReference type="InterPro" id="IPR050086">
    <property type="entry name" value="MetN_ABC_transporter-like"/>
</dbReference>
<gene>
    <name evidence="8" type="ORF">GFD22_07150</name>
</gene>
<accession>A0A7K3TI22</accession>
<proteinExistence type="predicted"/>
<keyword evidence="9" id="KW-1185">Reference proteome</keyword>
<dbReference type="PANTHER" id="PTHR43166:SF35">
    <property type="entry name" value="L-CYSTINE IMPORT ATP-BINDING PROTEIN TCYN"/>
    <property type="match status" value="1"/>
</dbReference>
<dbReference type="GO" id="GO:0015424">
    <property type="term" value="F:ABC-type amino acid transporter activity"/>
    <property type="evidence" value="ECO:0007669"/>
    <property type="project" value="InterPro"/>
</dbReference>
<dbReference type="RefSeq" id="WP_152350524.1">
    <property type="nucleotide sequence ID" value="NZ_WBSN01000010.1"/>
</dbReference>
<evidence type="ECO:0000259" key="7">
    <source>
        <dbReference type="PROSITE" id="PS50893"/>
    </source>
</evidence>
<evidence type="ECO:0000313" key="9">
    <source>
        <dbReference type="Proteomes" id="UP000469763"/>
    </source>
</evidence>
<dbReference type="Gene3D" id="3.40.50.300">
    <property type="entry name" value="P-loop containing nucleotide triphosphate hydrolases"/>
    <property type="match status" value="1"/>
</dbReference>
<dbReference type="Proteomes" id="UP000469763">
    <property type="component" value="Unassembled WGS sequence"/>
</dbReference>
<dbReference type="GO" id="GO:0016887">
    <property type="term" value="F:ATP hydrolysis activity"/>
    <property type="evidence" value="ECO:0007669"/>
    <property type="project" value="InterPro"/>
</dbReference>
<evidence type="ECO:0000256" key="3">
    <source>
        <dbReference type="ARBA" id="ARBA00022475"/>
    </source>
</evidence>
<dbReference type="PROSITE" id="PS50893">
    <property type="entry name" value="ABC_TRANSPORTER_2"/>
    <property type="match status" value="1"/>
</dbReference>
<dbReference type="SMART" id="SM00382">
    <property type="entry name" value="AAA"/>
    <property type="match status" value="1"/>
</dbReference>
<keyword evidence="6" id="KW-0472">Membrane</keyword>
<evidence type="ECO:0000256" key="2">
    <source>
        <dbReference type="ARBA" id="ARBA00022448"/>
    </source>
</evidence>
<reference evidence="8 9" key="1">
    <citation type="submission" date="2019-10" db="EMBL/GenBank/DDBJ databases">
        <title>Bifidobacterium from non-human primates.</title>
        <authorList>
            <person name="Modesto M."/>
        </authorList>
    </citation>
    <scope>NUCLEOTIDE SEQUENCE [LARGE SCALE GENOMIC DNA]</scope>
    <source>
        <strain evidence="8 9">TREC</strain>
    </source>
</reference>
<evidence type="ECO:0000313" key="8">
    <source>
        <dbReference type="EMBL" id="NEG78745.1"/>
    </source>
</evidence>
<dbReference type="InterPro" id="IPR017871">
    <property type="entry name" value="ABC_transporter-like_CS"/>
</dbReference>
<name>A0A7K3TI22_9BIFI</name>
<sequence>MVLRISNLHKRFDDNEVLRGVDLTVGDGQVVGLIGSSGAGKSTLLRCVNFLEKPDEGRFSIDDFTVDAATASKKDIAALRRLTAMVFQSFNLYKLKTVAENVELALTDVQGVPKREARETALDFLNRVGLYDKRNSFPDKLSGGQQQRVALARAAVLRPKVMLLDEPTSALDPENVGEVLDVIRALADEGQSMIIASHEMNFLYQVADHVAFMDQGKIVEEGSAEDVFRHPEHDRTKQFLSRVRL</sequence>
<organism evidence="8 9">
    <name type="scientific">Bifidobacterium avesanii</name>
    <dbReference type="NCBI Taxonomy" id="1798157"/>
    <lineage>
        <taxon>Bacteria</taxon>
        <taxon>Bacillati</taxon>
        <taxon>Actinomycetota</taxon>
        <taxon>Actinomycetes</taxon>
        <taxon>Bifidobacteriales</taxon>
        <taxon>Bifidobacteriaceae</taxon>
        <taxon>Bifidobacterium</taxon>
    </lineage>
</organism>
<protein>
    <submittedName>
        <fullName evidence="8">ATP-binding cassette domain-containing protein</fullName>
    </submittedName>
</protein>
<keyword evidence="5 8" id="KW-0067">ATP-binding</keyword>
<dbReference type="PIRSF" id="PIRSF039085">
    <property type="entry name" value="ABC_ATPase_HisP"/>
    <property type="match status" value="1"/>
</dbReference>
<feature type="domain" description="ABC transporter" evidence="7">
    <location>
        <begin position="3"/>
        <end position="240"/>
    </location>
</feature>
<keyword evidence="4" id="KW-0547">Nucleotide-binding</keyword>
<dbReference type="GO" id="GO:0005886">
    <property type="term" value="C:plasma membrane"/>
    <property type="evidence" value="ECO:0007669"/>
    <property type="project" value="UniProtKB-SubCell"/>
</dbReference>
<comment type="caution">
    <text evidence="8">The sequence shown here is derived from an EMBL/GenBank/DDBJ whole genome shotgun (WGS) entry which is preliminary data.</text>
</comment>
<keyword evidence="2" id="KW-0813">Transport</keyword>
<evidence type="ECO:0000256" key="1">
    <source>
        <dbReference type="ARBA" id="ARBA00004202"/>
    </source>
</evidence>